<dbReference type="InterPro" id="IPR046848">
    <property type="entry name" value="E_motif"/>
</dbReference>
<feature type="repeat" description="PPR" evidence="3">
    <location>
        <begin position="333"/>
        <end position="367"/>
    </location>
</feature>
<dbReference type="Gene3D" id="1.25.40.10">
    <property type="entry name" value="Tetratricopeptide repeat domain"/>
    <property type="match status" value="3"/>
</dbReference>
<dbReference type="AlphaFoldDB" id="A0A3L6T9I0"/>
<evidence type="ECO:0000313" key="5">
    <source>
        <dbReference type="Proteomes" id="UP000275267"/>
    </source>
</evidence>
<evidence type="ECO:0000256" key="3">
    <source>
        <dbReference type="PROSITE-ProRule" id="PRU00708"/>
    </source>
</evidence>
<evidence type="ECO:0000256" key="1">
    <source>
        <dbReference type="ARBA" id="ARBA00022737"/>
    </source>
</evidence>
<evidence type="ECO:0000313" key="4">
    <source>
        <dbReference type="EMBL" id="RLN34945.1"/>
    </source>
</evidence>
<dbReference type="GO" id="GO:0003723">
    <property type="term" value="F:RNA binding"/>
    <property type="evidence" value="ECO:0007669"/>
    <property type="project" value="InterPro"/>
</dbReference>
<dbReference type="FunFam" id="1.25.40.10:FF:000090">
    <property type="entry name" value="Pentatricopeptide repeat-containing protein, chloroplastic"/>
    <property type="match status" value="1"/>
</dbReference>
<dbReference type="FunFam" id="1.25.40.10:FF:000344">
    <property type="entry name" value="Pentatricopeptide repeat-containing protein"/>
    <property type="match status" value="1"/>
</dbReference>
<dbReference type="Proteomes" id="UP000275267">
    <property type="component" value="Unassembled WGS sequence"/>
</dbReference>
<protein>
    <submittedName>
        <fullName evidence="4">Pentatricopeptide repeat-containing protein</fullName>
    </submittedName>
</protein>
<dbReference type="PROSITE" id="PS51375">
    <property type="entry name" value="PPR"/>
    <property type="match status" value="4"/>
</dbReference>
<reference evidence="5" key="1">
    <citation type="journal article" date="2019" name="Nat. Commun.">
        <title>The genome of broomcorn millet.</title>
        <authorList>
            <person name="Zou C."/>
            <person name="Miki D."/>
            <person name="Li D."/>
            <person name="Tang Q."/>
            <person name="Xiao L."/>
            <person name="Rajput S."/>
            <person name="Deng P."/>
            <person name="Jia W."/>
            <person name="Huang R."/>
            <person name="Zhang M."/>
            <person name="Sun Y."/>
            <person name="Hu J."/>
            <person name="Fu X."/>
            <person name="Schnable P.S."/>
            <person name="Li F."/>
            <person name="Zhang H."/>
            <person name="Feng B."/>
            <person name="Zhu X."/>
            <person name="Liu R."/>
            <person name="Schnable J.C."/>
            <person name="Zhu J.-K."/>
            <person name="Zhang H."/>
        </authorList>
    </citation>
    <scope>NUCLEOTIDE SEQUENCE [LARGE SCALE GENOMIC DNA]</scope>
</reference>
<dbReference type="InterPro" id="IPR011990">
    <property type="entry name" value="TPR-like_helical_dom_sf"/>
</dbReference>
<feature type="repeat" description="PPR" evidence="3">
    <location>
        <begin position="195"/>
        <end position="229"/>
    </location>
</feature>
<dbReference type="SUPFAM" id="SSF48452">
    <property type="entry name" value="TPR-like"/>
    <property type="match status" value="1"/>
</dbReference>
<comment type="caution">
    <text evidence="4">The sequence shown here is derived from an EMBL/GenBank/DDBJ whole genome shotgun (WGS) entry which is preliminary data.</text>
</comment>
<gene>
    <name evidence="4" type="ORF">C2845_PM03G04990</name>
</gene>
<dbReference type="EMBL" id="PQIB02000002">
    <property type="protein sequence ID" value="RLN34945.1"/>
    <property type="molecule type" value="Genomic_DNA"/>
</dbReference>
<dbReference type="NCBIfam" id="TIGR00756">
    <property type="entry name" value="PPR"/>
    <property type="match status" value="2"/>
</dbReference>
<proteinExistence type="predicted"/>
<sequence length="477" mass="50445">MASHCSQSQNVLDAGGRGRCFVSLVSLPAQSHPDAGRLAQIHSHVVTSGLEGDRFVAAGLVARYAALGRAGVAAARNVFDRASHRDAFLWNVMLQGYARAGPSHAREAVALFAHMRASTRAPAAGNRYTYTFVVKACAAAGDDDAGRAGRAVHALAVGAGVDLDVFVGNALVAFYARCGDVAAARKVFDLVAAKDVVSWNSMIAGYAQNGHSDEAVALLRSMLRRGATCRPDHVTLVAALPACAASAAAREGLWAHSYAVKKAFRVDDALASGLIATYAACGRLDTARAIFDRAPGRSQAVYSSMIQAYGSHGHGVEALNLFRLMLASGIAPDGICFVSVLSACAHGGLVDDGLRVFGTMGDHGVERRQVHYACVVDLLGRAGQLSRALGFVESMPFEPGRDVWGALLGACRLHDDMELAERAAERLLVLDAGNAGRYAALAQMYDDAGRWDDASRVRRMMRVRGVNKPLASCKQYC</sequence>
<name>A0A3L6T9I0_PANMI</name>
<feature type="repeat" description="PPR" evidence="3">
    <location>
        <begin position="86"/>
        <end position="122"/>
    </location>
</feature>
<evidence type="ECO:0000256" key="2">
    <source>
        <dbReference type="ARBA" id="ARBA00022946"/>
    </source>
</evidence>
<organism evidence="4 5">
    <name type="scientific">Panicum miliaceum</name>
    <name type="common">Proso millet</name>
    <name type="synonym">Broomcorn millet</name>
    <dbReference type="NCBI Taxonomy" id="4540"/>
    <lineage>
        <taxon>Eukaryota</taxon>
        <taxon>Viridiplantae</taxon>
        <taxon>Streptophyta</taxon>
        <taxon>Embryophyta</taxon>
        <taxon>Tracheophyta</taxon>
        <taxon>Spermatophyta</taxon>
        <taxon>Magnoliopsida</taxon>
        <taxon>Liliopsida</taxon>
        <taxon>Poales</taxon>
        <taxon>Poaceae</taxon>
        <taxon>PACMAD clade</taxon>
        <taxon>Panicoideae</taxon>
        <taxon>Panicodae</taxon>
        <taxon>Paniceae</taxon>
        <taxon>Panicinae</taxon>
        <taxon>Panicum</taxon>
        <taxon>Panicum sect. Panicum</taxon>
    </lineage>
</organism>
<feature type="repeat" description="PPR" evidence="3">
    <location>
        <begin position="298"/>
        <end position="332"/>
    </location>
</feature>
<dbReference type="PANTHER" id="PTHR47926">
    <property type="entry name" value="PENTATRICOPEPTIDE REPEAT-CONTAINING PROTEIN"/>
    <property type="match status" value="1"/>
</dbReference>
<dbReference type="OrthoDB" id="1882394at2759"/>
<dbReference type="STRING" id="4540.A0A3L6T9I0"/>
<dbReference type="Pfam" id="PF20431">
    <property type="entry name" value="E_motif"/>
    <property type="match status" value="1"/>
</dbReference>
<keyword evidence="5" id="KW-1185">Reference proteome</keyword>
<dbReference type="InterPro" id="IPR046960">
    <property type="entry name" value="PPR_At4g14850-like_plant"/>
</dbReference>
<keyword evidence="2" id="KW-0809">Transit peptide</keyword>
<dbReference type="GO" id="GO:0009451">
    <property type="term" value="P:RNA modification"/>
    <property type="evidence" value="ECO:0007669"/>
    <property type="project" value="InterPro"/>
</dbReference>
<dbReference type="InterPro" id="IPR002885">
    <property type="entry name" value="PPR_rpt"/>
</dbReference>
<dbReference type="Pfam" id="PF01535">
    <property type="entry name" value="PPR"/>
    <property type="match status" value="3"/>
</dbReference>
<accession>A0A3L6T9I0</accession>
<dbReference type="Pfam" id="PF13041">
    <property type="entry name" value="PPR_2"/>
    <property type="match status" value="1"/>
</dbReference>
<keyword evidence="1" id="KW-0677">Repeat</keyword>